<name>B0E566_LACBS</name>
<dbReference type="HOGENOM" id="CLU_2580298_0_0_1"/>
<sequence length="81" mass="9716">HVTGHQTHHTYRGLCTTTRNGKTSHDLGKHDATRNKQMIFLPPALKLPHQCRKPCNSRPLRRWYHKWKYRPNHTKHTQLFI</sequence>
<reference evidence="2 3" key="1">
    <citation type="journal article" date="2008" name="Nature">
        <title>The genome of Laccaria bicolor provides insights into mycorrhizal symbiosis.</title>
        <authorList>
            <person name="Martin F."/>
            <person name="Aerts A."/>
            <person name="Ahren D."/>
            <person name="Brun A."/>
            <person name="Danchin E.G.J."/>
            <person name="Duchaussoy F."/>
            <person name="Gibon J."/>
            <person name="Kohler A."/>
            <person name="Lindquist E."/>
            <person name="Pereda V."/>
            <person name="Salamov A."/>
            <person name="Shapiro H.J."/>
            <person name="Wuyts J."/>
            <person name="Blaudez D."/>
            <person name="Buee M."/>
            <person name="Brokstein P."/>
            <person name="Canbaeck B."/>
            <person name="Cohen D."/>
            <person name="Courty P.E."/>
            <person name="Coutinho P.M."/>
            <person name="Delaruelle C."/>
            <person name="Detter J.C."/>
            <person name="Deveau A."/>
            <person name="DiFazio S."/>
            <person name="Duplessis S."/>
            <person name="Fraissinet-Tachet L."/>
            <person name="Lucic E."/>
            <person name="Frey-Klett P."/>
            <person name="Fourrey C."/>
            <person name="Feussner I."/>
            <person name="Gay G."/>
            <person name="Grimwood J."/>
            <person name="Hoegger P.J."/>
            <person name="Jain P."/>
            <person name="Kilaru S."/>
            <person name="Labbe J."/>
            <person name="Lin Y.C."/>
            <person name="Legue V."/>
            <person name="Le Tacon F."/>
            <person name="Marmeisse R."/>
            <person name="Melayah D."/>
            <person name="Montanini B."/>
            <person name="Muratet M."/>
            <person name="Nehls U."/>
            <person name="Niculita-Hirzel H."/>
            <person name="Oudot-Le Secq M.P."/>
            <person name="Peter M."/>
            <person name="Quesneville H."/>
            <person name="Rajashekar B."/>
            <person name="Reich M."/>
            <person name="Rouhier N."/>
            <person name="Schmutz J."/>
            <person name="Yin T."/>
            <person name="Chalot M."/>
            <person name="Henrissat B."/>
            <person name="Kuees U."/>
            <person name="Lucas S."/>
            <person name="Van de Peer Y."/>
            <person name="Podila G.K."/>
            <person name="Polle A."/>
            <person name="Pukkila P.J."/>
            <person name="Richardson P.M."/>
            <person name="Rouze P."/>
            <person name="Sanders I.R."/>
            <person name="Stajich J.E."/>
            <person name="Tunlid A."/>
            <person name="Tuskan G."/>
            <person name="Grigoriev I.V."/>
        </authorList>
    </citation>
    <scope>NUCLEOTIDE SEQUENCE [LARGE SCALE GENOMIC DNA]</scope>
    <source>
        <strain evidence="3">S238N-H82 / ATCC MYA-4686</strain>
    </source>
</reference>
<gene>
    <name evidence="2" type="ORF">LACBIDRAFT_316678</name>
</gene>
<accession>B0E566</accession>
<organism evidence="3">
    <name type="scientific">Laccaria bicolor (strain S238N-H82 / ATCC MYA-4686)</name>
    <name type="common">Bicoloured deceiver</name>
    <name type="synonym">Laccaria laccata var. bicolor</name>
    <dbReference type="NCBI Taxonomy" id="486041"/>
    <lineage>
        <taxon>Eukaryota</taxon>
        <taxon>Fungi</taxon>
        <taxon>Dikarya</taxon>
        <taxon>Basidiomycota</taxon>
        <taxon>Agaricomycotina</taxon>
        <taxon>Agaricomycetes</taxon>
        <taxon>Agaricomycetidae</taxon>
        <taxon>Agaricales</taxon>
        <taxon>Agaricineae</taxon>
        <taxon>Hydnangiaceae</taxon>
        <taxon>Laccaria</taxon>
    </lineage>
</organism>
<dbReference type="Proteomes" id="UP000001194">
    <property type="component" value="Unassembled WGS sequence"/>
</dbReference>
<feature type="region of interest" description="Disordered" evidence="1">
    <location>
        <begin position="1"/>
        <end position="29"/>
    </location>
</feature>
<dbReference type="RefSeq" id="XP_001891334.1">
    <property type="nucleotide sequence ID" value="XM_001891299.1"/>
</dbReference>
<evidence type="ECO:0000313" key="2">
    <source>
        <dbReference type="EMBL" id="EDQ98015.1"/>
    </source>
</evidence>
<evidence type="ECO:0000256" key="1">
    <source>
        <dbReference type="SAM" id="MobiDB-lite"/>
    </source>
</evidence>
<dbReference type="EMBL" id="DS547699">
    <property type="protein sequence ID" value="EDQ98015.1"/>
    <property type="molecule type" value="Genomic_DNA"/>
</dbReference>
<evidence type="ECO:0000313" key="3">
    <source>
        <dbReference type="Proteomes" id="UP000001194"/>
    </source>
</evidence>
<proteinExistence type="predicted"/>
<dbReference type="KEGG" id="lbc:LACBIDRAFT_316678"/>
<feature type="non-terminal residue" evidence="2">
    <location>
        <position position="1"/>
    </location>
</feature>
<dbReference type="InParanoid" id="B0E566"/>
<feature type="compositionally biased region" description="Basic residues" evidence="1">
    <location>
        <begin position="1"/>
        <end position="11"/>
    </location>
</feature>
<dbReference type="GeneID" id="6086990"/>
<protein>
    <submittedName>
        <fullName evidence="2">Predicted protein</fullName>
    </submittedName>
</protein>
<dbReference type="AlphaFoldDB" id="B0E566"/>
<keyword evidence="3" id="KW-1185">Reference proteome</keyword>